<evidence type="ECO:0000256" key="1">
    <source>
        <dbReference type="SAM" id="Coils"/>
    </source>
</evidence>
<evidence type="ECO:0000256" key="2">
    <source>
        <dbReference type="SAM" id="MobiDB-lite"/>
    </source>
</evidence>
<dbReference type="Proteomes" id="UP000291343">
    <property type="component" value="Unassembled WGS sequence"/>
</dbReference>
<dbReference type="InterPro" id="IPR027267">
    <property type="entry name" value="AH/BAR_dom_sf"/>
</dbReference>
<reference evidence="3 4" key="1">
    <citation type="journal article" date="2017" name="Gigascience">
        <title>Genome sequence of the small brown planthopper, Laodelphax striatellus.</title>
        <authorList>
            <person name="Zhu J."/>
            <person name="Jiang F."/>
            <person name="Wang X."/>
            <person name="Yang P."/>
            <person name="Bao Y."/>
            <person name="Zhao W."/>
            <person name="Wang W."/>
            <person name="Lu H."/>
            <person name="Wang Q."/>
            <person name="Cui N."/>
            <person name="Li J."/>
            <person name="Chen X."/>
            <person name="Luo L."/>
            <person name="Yu J."/>
            <person name="Kang L."/>
            <person name="Cui F."/>
        </authorList>
    </citation>
    <scope>NUCLEOTIDE SEQUENCE [LARGE SCALE GENOMIC DNA]</scope>
    <source>
        <strain evidence="3">Lst14</strain>
    </source>
</reference>
<gene>
    <name evidence="3" type="ORF">LSTR_LSTR011526</name>
</gene>
<accession>A0A482WEB4</accession>
<organism evidence="3 4">
    <name type="scientific">Laodelphax striatellus</name>
    <name type="common">Small brown planthopper</name>
    <name type="synonym">Delphax striatella</name>
    <dbReference type="NCBI Taxonomy" id="195883"/>
    <lineage>
        <taxon>Eukaryota</taxon>
        <taxon>Metazoa</taxon>
        <taxon>Ecdysozoa</taxon>
        <taxon>Arthropoda</taxon>
        <taxon>Hexapoda</taxon>
        <taxon>Insecta</taxon>
        <taxon>Pterygota</taxon>
        <taxon>Neoptera</taxon>
        <taxon>Paraneoptera</taxon>
        <taxon>Hemiptera</taxon>
        <taxon>Auchenorrhyncha</taxon>
        <taxon>Fulgoroidea</taxon>
        <taxon>Delphacidae</taxon>
        <taxon>Criomorphinae</taxon>
        <taxon>Laodelphax</taxon>
    </lineage>
</organism>
<proteinExistence type="predicted"/>
<dbReference type="OrthoDB" id="5803434at2759"/>
<evidence type="ECO:0000313" key="3">
    <source>
        <dbReference type="EMBL" id="RZF31929.1"/>
    </source>
</evidence>
<feature type="region of interest" description="Disordered" evidence="2">
    <location>
        <begin position="250"/>
        <end position="272"/>
    </location>
</feature>
<keyword evidence="4" id="KW-1185">Reference proteome</keyword>
<protein>
    <recommendedName>
        <fullName evidence="5">F-BAR domain-containing protein</fullName>
    </recommendedName>
</protein>
<name>A0A482WEB4_LAOST</name>
<dbReference type="EMBL" id="QKKF02037835">
    <property type="protein sequence ID" value="RZF31929.1"/>
    <property type="molecule type" value="Genomic_DNA"/>
</dbReference>
<comment type="caution">
    <text evidence="3">The sequence shown here is derived from an EMBL/GenBank/DDBJ whole genome shotgun (WGS) entry which is preliminary data.</text>
</comment>
<dbReference type="Gene3D" id="1.20.1270.60">
    <property type="entry name" value="Arfaptin homology (AH) domain/BAR domain"/>
    <property type="match status" value="1"/>
</dbReference>
<feature type="coiled-coil region" evidence="1">
    <location>
        <begin position="100"/>
        <end position="160"/>
    </location>
</feature>
<dbReference type="InParanoid" id="A0A482WEB4"/>
<evidence type="ECO:0000313" key="4">
    <source>
        <dbReference type="Proteomes" id="UP000291343"/>
    </source>
</evidence>
<keyword evidence="1" id="KW-0175">Coiled coil</keyword>
<evidence type="ECO:0008006" key="5">
    <source>
        <dbReference type="Google" id="ProtNLM"/>
    </source>
</evidence>
<dbReference type="STRING" id="195883.A0A482WEB4"/>
<dbReference type="SMR" id="A0A482WEB4"/>
<sequence length="316" mass="36016">MNKATKAFRRGSIRIKSFAAGHHDLNLIISDLKQVKVTAKAYMEAQETAMKDMAKWASKEHNKAIFGSFNHILQLSKLWTEVQTDFLDELNKFRSQFDGILEAEQVVDAAKTKLVNLQDKEQKLTKDLKKTDVRTTLTGVREIKQKIDETRQSIKTTQDEISERLIENESMKVIRVKKGLSRLSESYLNLAKKSEVIFIAQKGITDMLPNTERMDRNGLQDVRQAGDEQAKYIVKRADERLKQYKMRLSPYRPEAPLSSNSDSPPPYSAVTSTNFSFSSPQLQISYRPTHEYDLPPGELMEQDILGAVGGIRVSNF</sequence>
<dbReference type="AlphaFoldDB" id="A0A482WEB4"/>